<keyword evidence="16" id="KW-1185">Reference proteome</keyword>
<comment type="subcellular location">
    <subcellularLocation>
        <location evidence="1">Endoplasmic reticulum membrane</location>
        <topology evidence="1">Multi-pass membrane protein</topology>
    </subcellularLocation>
</comment>
<dbReference type="EMBL" id="JBANRG010000003">
    <property type="protein sequence ID" value="KAK7468591.1"/>
    <property type="molecule type" value="Genomic_DNA"/>
</dbReference>
<comment type="pathway">
    <text evidence="2">Protein modification; protein glycosylation.</text>
</comment>
<feature type="transmembrane region" description="Helical" evidence="14">
    <location>
        <begin position="227"/>
        <end position="251"/>
    </location>
</feature>
<reference evidence="15 16" key="1">
    <citation type="submission" date="2024-01" db="EMBL/GenBank/DDBJ databases">
        <title>A draft genome for the cacao thread blight pathogen Marasmiellus scandens.</title>
        <authorList>
            <person name="Baruah I.K."/>
            <person name="Leung J."/>
            <person name="Bukari Y."/>
            <person name="Amoako-Attah I."/>
            <person name="Meinhardt L.W."/>
            <person name="Bailey B.A."/>
            <person name="Cohen S.P."/>
        </authorList>
    </citation>
    <scope>NUCLEOTIDE SEQUENCE [LARGE SCALE GENOMIC DNA]</scope>
    <source>
        <strain evidence="15 16">GH-19</strain>
    </source>
</reference>
<dbReference type="PIRSF" id="PIRSF028810">
    <property type="entry name" value="Alpha1_2_glucosyltferase_Alg10"/>
    <property type="match status" value="1"/>
</dbReference>
<dbReference type="PANTHER" id="PTHR12989">
    <property type="entry name" value="ALPHA-1,2-GLUCOSYLTRANSFERASE ALG10"/>
    <property type="match status" value="1"/>
</dbReference>
<dbReference type="Pfam" id="PF04922">
    <property type="entry name" value="DIE2_ALG10"/>
    <property type="match status" value="1"/>
</dbReference>
<feature type="transmembrane region" description="Helical" evidence="14">
    <location>
        <begin position="423"/>
        <end position="448"/>
    </location>
</feature>
<comment type="similarity">
    <text evidence="3 14">Belongs to the ALG10 glucosyltransferase family.</text>
</comment>
<feature type="transmembrane region" description="Helical" evidence="14">
    <location>
        <begin position="351"/>
        <end position="374"/>
    </location>
</feature>
<comment type="function">
    <text evidence="12">Dol-P-Glc:Glc(2)Man(9)GlcNAc(2)-PP-Dol alpha-1,2-glucosyltransferase that operates in the biosynthetic pathway of dolichol-linked oligosaccharides, the glycan precursors employed in protein asparagine (N)-glycosylation. The assembly of dolichol-linked oligosaccharides begins on the cytosolic side of the endoplasmic reticulum membrane and finishes in its lumen. The sequential addition of sugars to dolichol pyrophosphate produces dolichol-linked oligosaccharides containing fourteen sugars, including two GlcNAcs, nine mannoses and three glucoses. Once assembled, the oligosaccharide is transferred from the lipid to nascent proteins by oligosaccharyltransferases. In the lumen of the endoplasmic reticulum, adds the third and last glucose residue from dolichyl phosphate glucose (Dol-P-Glc) onto the lipid-linked oligosaccharide intermediate Glc(2)Man(9)GlcNAc(2)-PP-Dol to produce Glc(3)Man(9)GlcNAc(2)-PP-Dol.</text>
</comment>
<dbReference type="GO" id="GO:0106073">
    <property type="term" value="F:dolichyl pyrophosphate Glc2Man9GlcNAc2 alpha-1,2-glucosyltransferase activity"/>
    <property type="evidence" value="ECO:0007669"/>
    <property type="project" value="UniProtKB-EC"/>
</dbReference>
<feature type="transmembrane region" description="Helical" evidence="14">
    <location>
        <begin position="77"/>
        <end position="97"/>
    </location>
</feature>
<comment type="caution">
    <text evidence="15">The sequence shown here is derived from an EMBL/GenBank/DDBJ whole genome shotgun (WGS) entry which is preliminary data.</text>
</comment>
<dbReference type="InterPro" id="IPR016900">
    <property type="entry name" value="Alg10"/>
</dbReference>
<accession>A0ABR1K0B0</accession>
<evidence type="ECO:0000313" key="15">
    <source>
        <dbReference type="EMBL" id="KAK7468591.1"/>
    </source>
</evidence>
<feature type="transmembrane region" description="Helical" evidence="14">
    <location>
        <begin position="271"/>
        <end position="297"/>
    </location>
</feature>
<evidence type="ECO:0000256" key="6">
    <source>
        <dbReference type="ARBA" id="ARBA00022676"/>
    </source>
</evidence>
<keyword evidence="9" id="KW-0256">Endoplasmic reticulum</keyword>
<evidence type="ECO:0000256" key="8">
    <source>
        <dbReference type="ARBA" id="ARBA00022692"/>
    </source>
</evidence>
<protein>
    <recommendedName>
        <fullName evidence="5 14">Dol-P-Glc:Glc(2)Man(9)GlcNAc(2)-PP-Dol alpha-1,2-glucosyltransferase</fullName>
        <ecNumber evidence="4 14">2.4.1.256</ecNumber>
    </recommendedName>
</protein>
<evidence type="ECO:0000256" key="1">
    <source>
        <dbReference type="ARBA" id="ARBA00004477"/>
    </source>
</evidence>
<evidence type="ECO:0000313" key="16">
    <source>
        <dbReference type="Proteomes" id="UP001498398"/>
    </source>
</evidence>
<evidence type="ECO:0000256" key="3">
    <source>
        <dbReference type="ARBA" id="ARBA00010600"/>
    </source>
</evidence>
<keyword evidence="8 14" id="KW-0812">Transmembrane</keyword>
<evidence type="ECO:0000256" key="7">
    <source>
        <dbReference type="ARBA" id="ARBA00022679"/>
    </source>
</evidence>
<evidence type="ECO:0000256" key="10">
    <source>
        <dbReference type="ARBA" id="ARBA00022989"/>
    </source>
</evidence>
<evidence type="ECO:0000256" key="2">
    <source>
        <dbReference type="ARBA" id="ARBA00004922"/>
    </source>
</evidence>
<keyword evidence="11 14" id="KW-0472">Membrane</keyword>
<evidence type="ECO:0000256" key="4">
    <source>
        <dbReference type="ARBA" id="ARBA00011967"/>
    </source>
</evidence>
<proteinExistence type="inferred from homology"/>
<name>A0ABR1K0B0_9AGAR</name>
<dbReference type="EC" id="2.4.1.256" evidence="4 14"/>
<evidence type="ECO:0000256" key="12">
    <source>
        <dbReference type="ARBA" id="ARBA00044727"/>
    </source>
</evidence>
<comment type="caution">
    <text evidence="14">Lacks conserved residue(s) required for the propagation of feature annotation.</text>
</comment>
<organism evidence="15 16">
    <name type="scientific">Marasmiellus scandens</name>
    <dbReference type="NCBI Taxonomy" id="2682957"/>
    <lineage>
        <taxon>Eukaryota</taxon>
        <taxon>Fungi</taxon>
        <taxon>Dikarya</taxon>
        <taxon>Basidiomycota</taxon>
        <taxon>Agaricomycotina</taxon>
        <taxon>Agaricomycetes</taxon>
        <taxon>Agaricomycetidae</taxon>
        <taxon>Agaricales</taxon>
        <taxon>Marasmiineae</taxon>
        <taxon>Omphalotaceae</taxon>
        <taxon>Marasmiellus</taxon>
    </lineage>
</organism>
<feature type="transmembrane region" description="Helical" evidence="14">
    <location>
        <begin position="386"/>
        <end position="403"/>
    </location>
</feature>
<evidence type="ECO:0000256" key="5">
    <source>
        <dbReference type="ARBA" id="ARBA00018512"/>
    </source>
</evidence>
<keyword evidence="10 14" id="KW-1133">Transmembrane helix</keyword>
<evidence type="ECO:0000256" key="9">
    <source>
        <dbReference type="ARBA" id="ARBA00022824"/>
    </source>
</evidence>
<dbReference type="PANTHER" id="PTHR12989:SF10">
    <property type="entry name" value="DOL-P-GLC:GLC(2)MAN(9)GLCNAC(2)-PP-DOL ALPHA-1,2-GLUCOSYLTRANSFERASE-RELATED"/>
    <property type="match status" value="1"/>
</dbReference>
<evidence type="ECO:0000256" key="11">
    <source>
        <dbReference type="ARBA" id="ARBA00023136"/>
    </source>
</evidence>
<evidence type="ECO:0000256" key="14">
    <source>
        <dbReference type="PIRNR" id="PIRNR028810"/>
    </source>
</evidence>
<feature type="transmembrane region" description="Helical" evidence="14">
    <location>
        <begin position="309"/>
        <end position="331"/>
    </location>
</feature>
<keyword evidence="7 15" id="KW-0808">Transferase</keyword>
<sequence length="458" mass="52068">MSFLYVAYCGICVSVLKELNTLVDEPYMDEPFHIPQAQAYCRDEFTTWDPKITTPPGLYIMSLLFKRLFLFKCSLPMLRLTVTLTLLALPIILTRFLAYQKRERPPSTFFAATPDAVVLSFFPIAWFYGFLYYTEVPSLVFVLGMVLAAVDGKHWIGGLLGLISCTFRQTNVIWALYAYAYSQLVYLRHRRPLAGQDKKEMGKLHDPPAAQAGFGDLWKSVKSLPSVLGDILPAFVPYAIVLAAFGAFVVWNGGIVLGDKSNHVPVMHIPQMYYFLAFSTVFGWPVLISGNGGLLGLIKSIRDRMFGSFIRSLITVVVMGGMCITVKLFTIHHPFLLSDNRHYTFYVWHRIFMVHWTAPYLLVPGYLICGWAWFLRVGREQTMLQTAAFTVLTVATLLPTPLLEPRYFLIPYVLMRSQIVDVPRWGLVVEGCWYGVVNVGTMVVFLYYPRAGVGRFMW</sequence>
<keyword evidence="6 14" id="KW-0328">Glycosyltransferase</keyword>
<evidence type="ECO:0000256" key="13">
    <source>
        <dbReference type="ARBA" id="ARBA00048064"/>
    </source>
</evidence>
<feature type="transmembrane region" description="Helical" evidence="14">
    <location>
        <begin position="109"/>
        <end position="134"/>
    </location>
</feature>
<gene>
    <name evidence="15" type="primary">ALG10</name>
    <name evidence="15" type="ORF">VKT23_003095</name>
</gene>
<comment type="catalytic activity">
    <reaction evidence="13">
        <text>an alpha-D-Glc-(1-&gt;3)-alpha-D-Glc-(1-&gt;3)-alpha-D-Man-(1-&gt;2)-alpha-D-Man-(1-&gt;2)-alpha-D-Man-(1-&gt;3)-[alpha-D-Man-(1-&gt;2)-alpha-D-Man-(1-&gt;3)-[alpha-D-Man-(1-&gt;2)-alpha-D-Man-(1-&gt;6)]-alpha-D-Man-(1-&gt;6)]-beta-D-Man-(1-&gt;4)-beta-D-GlcNAc-(1-&gt;4)-alpha-D-GlcNAc-diphospho-di-trans,poly-cis-dolichol + a di-trans,poly-cis-dolichyl beta-D-glucosyl phosphate = a alpha-D-Glc-(1-&gt;2)-alpha-D-Glc-(1-&gt;3)-alpha-D-Glc-(1-&gt;3)-alpha-D-Man-(1-&gt;2)-alpha-D-Man-(1-&gt;2)-alpha-D-Man-(1-&gt;3)-[alpha-D-Man-(1-&gt;2)-alpha-D-Man-(1-&gt;3)-[alpha-D-Man-(1-&gt;2)-alpha-D-Man-(1-&gt;6)]-alpha-D-Man-(1-&gt;6)]-beta-D-Man-(1-&gt;4)-beta-D-GlcNAc-(1-&gt;4)-alpha-D-GlcNAc-diphospho-di-trans,poly-cis-dolichol + a di-trans,poly-cis-dolichyl phosphate + H(+)</text>
        <dbReference type="Rhea" id="RHEA:29543"/>
        <dbReference type="Rhea" id="RHEA-COMP:19498"/>
        <dbReference type="Rhea" id="RHEA-COMP:19502"/>
        <dbReference type="Rhea" id="RHEA-COMP:19512"/>
        <dbReference type="Rhea" id="RHEA-COMP:19522"/>
        <dbReference type="ChEBI" id="CHEBI:15378"/>
        <dbReference type="ChEBI" id="CHEBI:57525"/>
        <dbReference type="ChEBI" id="CHEBI:57683"/>
        <dbReference type="ChEBI" id="CHEBI:132522"/>
        <dbReference type="ChEBI" id="CHEBI:132523"/>
        <dbReference type="EC" id="2.4.1.256"/>
    </reaction>
    <physiologicalReaction direction="left-to-right" evidence="13">
        <dbReference type="Rhea" id="RHEA:29544"/>
    </physiologicalReaction>
</comment>
<dbReference type="Proteomes" id="UP001498398">
    <property type="component" value="Unassembled WGS sequence"/>
</dbReference>